<keyword evidence="3" id="KW-1185">Reference proteome</keyword>
<dbReference type="EMBL" id="UFWZ01000001">
    <property type="protein sequence ID" value="SUY46611.1"/>
    <property type="molecule type" value="Genomic_DNA"/>
</dbReference>
<dbReference type="Proteomes" id="UP000254664">
    <property type="component" value="Unassembled WGS sequence"/>
</dbReference>
<dbReference type="Pfam" id="PF10593">
    <property type="entry name" value="Z1"/>
    <property type="match status" value="1"/>
</dbReference>
<dbReference type="RefSeq" id="WP_115640658.1">
    <property type="nucleotide sequence ID" value="NZ_UFWZ01000001.1"/>
</dbReference>
<dbReference type="InterPro" id="IPR027417">
    <property type="entry name" value="P-loop_NTPase"/>
</dbReference>
<feature type="domain" description="Putative endonuclease Z1" evidence="1">
    <location>
        <begin position="303"/>
        <end position="513"/>
    </location>
</feature>
<keyword evidence="2" id="KW-0378">Hydrolase</keyword>
<dbReference type="GO" id="GO:0004519">
    <property type="term" value="F:endonuclease activity"/>
    <property type="evidence" value="ECO:0007669"/>
    <property type="project" value="UniProtKB-KW"/>
</dbReference>
<dbReference type="AlphaFoldDB" id="A0A381J5U4"/>
<dbReference type="OrthoDB" id="436461at2"/>
<name>A0A381J5U4_9CLOT</name>
<keyword evidence="2" id="KW-0540">Nuclease</keyword>
<proteinExistence type="predicted"/>
<protein>
    <submittedName>
        <fullName evidence="2">Endonuclease, Z1 domain-containing protein</fullName>
    </submittedName>
</protein>
<gene>
    <name evidence="2" type="ORF">NCTC9836_00907</name>
</gene>
<evidence type="ECO:0000313" key="3">
    <source>
        <dbReference type="Proteomes" id="UP000254664"/>
    </source>
</evidence>
<evidence type="ECO:0000259" key="1">
    <source>
        <dbReference type="Pfam" id="PF10593"/>
    </source>
</evidence>
<organism evidence="2 3">
    <name type="scientific">Clostridium putrefaciens</name>
    <dbReference type="NCBI Taxonomy" id="99675"/>
    <lineage>
        <taxon>Bacteria</taxon>
        <taxon>Bacillati</taxon>
        <taxon>Bacillota</taxon>
        <taxon>Clostridia</taxon>
        <taxon>Eubacteriales</taxon>
        <taxon>Clostridiaceae</taxon>
        <taxon>Clostridium</taxon>
    </lineage>
</organism>
<dbReference type="InterPro" id="IPR018310">
    <property type="entry name" value="Put_endonuclease_Z1-dom"/>
</dbReference>
<evidence type="ECO:0000313" key="2">
    <source>
        <dbReference type="EMBL" id="SUY46611.1"/>
    </source>
</evidence>
<dbReference type="SUPFAM" id="SSF52540">
    <property type="entry name" value="P-loop containing nucleoside triphosphate hydrolases"/>
    <property type="match status" value="1"/>
</dbReference>
<accession>A0A381J5U4</accession>
<sequence length="728" mass="84112">MIKGEYYTKKYEETGYSEELKQCIEEACSYCIENIQSNLMSGNRYYKGDHPLMLFGKIQSGKTRAFTGLMALAFDNNFDYVFILTKNSKALVEQTYKRMRKEFKHFINEDKIDVNDIMKLQDELTPYELEKKLIFIAKKQKDNLGRICDFINDYMIDGTKNCLIIDDEADTTGIGFEKEKDTDEFNLRTVAAEVDNIRGSLDGYVFVQVTATPYALYLQPDFDTTEIKPIKPRKTVLVPSGADYIGGEYYFIRANESGDSGNYIFEEVDDNEQEIASAQKTDERRFKEAEILIRDDRLPTFRRGLINFIVGGCVLKKNGINKKYAYVLHTATSVNAHTRLANITKILIEQIKECKPEHEEYINKLLVESYNDIKNSVVAFSYNMPSFEEVKNEFFNAFNKGYIKISVINSKDEISKYLDEETGELKLRTPFSVFVGGQILDRGITIPNMIGFYYGRNPKTMQQDTVMQHSRMFGYRGKDLLSITRFYTTRKIYESMIKVTEVDSALREDIENKRFEEGVYFIEKNKDSSNTAKIIPCSPSKISASNIAYLKPYSRILPVGFTPKSKAISSEVVRKVNCILDGVIDRSQREAVKITVDCAEKILSEIYTSLKPDNDTKRFITEDRMVSILKYLLKDNRHCNLIVRRDREMSKIRGNGTYIDAPDNGQDERVIAKKVSDDIPTLILLHEKGNEEDWKYREFWWPIIVVPKNSSRTIYSYPEVGVRVKKKK</sequence>
<keyword evidence="2" id="KW-0255">Endonuclease</keyword>
<reference evidence="2 3" key="1">
    <citation type="submission" date="2018-06" db="EMBL/GenBank/DDBJ databases">
        <authorList>
            <consortium name="Pathogen Informatics"/>
            <person name="Doyle S."/>
        </authorList>
    </citation>
    <scope>NUCLEOTIDE SEQUENCE [LARGE SCALE GENOMIC DNA]</scope>
    <source>
        <strain evidence="2 3">NCTC9836</strain>
    </source>
</reference>